<sequence>MVSPTGKHFVTISSAFTRSQSGKPEARRPASAMPTDPSQAFPISRTEVPSPPDASLPISGLQGRIFFRCVRPNLAPLCHKTTTNQSPIPGAAHSELFANDGPQVVREGQSVVFKLPLIGAVQCPDCLDSFTGKEWFLIKGIHHQTS</sequence>
<organism evidence="2 3">
    <name type="scientific">Caerostris extrusa</name>
    <name type="common">Bark spider</name>
    <name type="synonym">Caerostris bankana</name>
    <dbReference type="NCBI Taxonomy" id="172846"/>
    <lineage>
        <taxon>Eukaryota</taxon>
        <taxon>Metazoa</taxon>
        <taxon>Ecdysozoa</taxon>
        <taxon>Arthropoda</taxon>
        <taxon>Chelicerata</taxon>
        <taxon>Arachnida</taxon>
        <taxon>Araneae</taxon>
        <taxon>Araneomorphae</taxon>
        <taxon>Entelegynae</taxon>
        <taxon>Araneoidea</taxon>
        <taxon>Araneidae</taxon>
        <taxon>Caerostris</taxon>
    </lineage>
</organism>
<feature type="region of interest" description="Disordered" evidence="1">
    <location>
        <begin position="14"/>
        <end position="55"/>
    </location>
</feature>
<evidence type="ECO:0000256" key="1">
    <source>
        <dbReference type="SAM" id="MobiDB-lite"/>
    </source>
</evidence>
<dbReference type="AlphaFoldDB" id="A0AAV4X8C8"/>
<name>A0AAV4X8C8_CAEEX</name>
<dbReference type="Proteomes" id="UP001054945">
    <property type="component" value="Unassembled WGS sequence"/>
</dbReference>
<evidence type="ECO:0000313" key="2">
    <source>
        <dbReference type="EMBL" id="GIY90119.1"/>
    </source>
</evidence>
<evidence type="ECO:0000313" key="3">
    <source>
        <dbReference type="Proteomes" id="UP001054945"/>
    </source>
</evidence>
<comment type="caution">
    <text evidence="2">The sequence shown here is derived from an EMBL/GenBank/DDBJ whole genome shotgun (WGS) entry which is preliminary data.</text>
</comment>
<proteinExistence type="predicted"/>
<reference evidence="2 3" key="1">
    <citation type="submission" date="2021-06" db="EMBL/GenBank/DDBJ databases">
        <title>Caerostris extrusa draft genome.</title>
        <authorList>
            <person name="Kono N."/>
            <person name="Arakawa K."/>
        </authorList>
    </citation>
    <scope>NUCLEOTIDE SEQUENCE [LARGE SCALE GENOMIC DNA]</scope>
</reference>
<accession>A0AAV4X8C8</accession>
<protein>
    <submittedName>
        <fullName evidence="2">Uncharacterized protein</fullName>
    </submittedName>
</protein>
<gene>
    <name evidence="2" type="ORF">CEXT_154221</name>
</gene>
<dbReference type="EMBL" id="BPLR01017294">
    <property type="protein sequence ID" value="GIY90119.1"/>
    <property type="molecule type" value="Genomic_DNA"/>
</dbReference>
<keyword evidence="3" id="KW-1185">Reference proteome</keyword>